<dbReference type="InterPro" id="IPR000120">
    <property type="entry name" value="Amidase"/>
</dbReference>
<comment type="similarity">
    <text evidence="2">Belongs to the amidase family.</text>
</comment>
<comment type="catalytic activity">
    <reaction evidence="1">
        <text>a monocarboxylic acid amide + H2O = a monocarboxylate + NH4(+)</text>
        <dbReference type="Rhea" id="RHEA:12020"/>
        <dbReference type="ChEBI" id="CHEBI:15377"/>
        <dbReference type="ChEBI" id="CHEBI:28938"/>
        <dbReference type="ChEBI" id="CHEBI:35757"/>
        <dbReference type="ChEBI" id="CHEBI:83628"/>
        <dbReference type="EC" id="3.5.1.4"/>
    </reaction>
</comment>
<gene>
    <name evidence="5" type="ORF">KL859_02360</name>
</gene>
<evidence type="ECO:0000259" key="4">
    <source>
        <dbReference type="Pfam" id="PF01425"/>
    </source>
</evidence>
<name>A0ABS6HGA6_MYCGD</name>
<dbReference type="RefSeq" id="WP_214312677.1">
    <property type="nucleotide sequence ID" value="NZ_CP092364.2"/>
</dbReference>
<dbReference type="EC" id="3.5.1.4" evidence="3"/>
<protein>
    <recommendedName>
        <fullName evidence="3">amidase</fullName>
        <ecNumber evidence="3">3.5.1.4</ecNumber>
    </recommendedName>
</protein>
<dbReference type="InterPro" id="IPR036928">
    <property type="entry name" value="AS_sf"/>
</dbReference>
<dbReference type="PANTHER" id="PTHR11895:SF7">
    <property type="entry name" value="GLUTAMYL-TRNA(GLN) AMIDOTRANSFERASE SUBUNIT A, MITOCHONDRIAL"/>
    <property type="match status" value="1"/>
</dbReference>
<evidence type="ECO:0000256" key="1">
    <source>
        <dbReference type="ARBA" id="ARBA00001311"/>
    </source>
</evidence>
<feature type="domain" description="Amidase" evidence="4">
    <location>
        <begin position="29"/>
        <end position="449"/>
    </location>
</feature>
<comment type="caution">
    <text evidence="5">The sequence shown here is derived from an EMBL/GenBank/DDBJ whole genome shotgun (WGS) entry which is preliminary data.</text>
</comment>
<organism evidence="5 6">
    <name type="scientific">Mycolicibacterium goodii</name>
    <name type="common">Mycobacterium goodii</name>
    <dbReference type="NCBI Taxonomy" id="134601"/>
    <lineage>
        <taxon>Bacteria</taxon>
        <taxon>Bacillati</taxon>
        <taxon>Actinomycetota</taxon>
        <taxon>Actinomycetes</taxon>
        <taxon>Mycobacteriales</taxon>
        <taxon>Mycobacteriaceae</taxon>
        <taxon>Mycolicibacterium</taxon>
    </lineage>
</organism>
<dbReference type="EMBL" id="JAHBOM010000002">
    <property type="protein sequence ID" value="MBU8821712.1"/>
    <property type="molecule type" value="Genomic_DNA"/>
</dbReference>
<evidence type="ECO:0000256" key="2">
    <source>
        <dbReference type="ARBA" id="ARBA00009199"/>
    </source>
</evidence>
<dbReference type="Proteomes" id="UP000696413">
    <property type="component" value="Unassembled WGS sequence"/>
</dbReference>
<dbReference type="PANTHER" id="PTHR11895">
    <property type="entry name" value="TRANSAMIDASE"/>
    <property type="match status" value="1"/>
</dbReference>
<dbReference type="InterPro" id="IPR023631">
    <property type="entry name" value="Amidase_dom"/>
</dbReference>
<dbReference type="PROSITE" id="PS00571">
    <property type="entry name" value="AMIDASES"/>
    <property type="match status" value="1"/>
</dbReference>
<dbReference type="Gene3D" id="3.90.1300.10">
    <property type="entry name" value="Amidase signature (AS) domain"/>
    <property type="match status" value="1"/>
</dbReference>
<keyword evidence="6" id="KW-1185">Reference proteome</keyword>
<dbReference type="SUPFAM" id="SSF75304">
    <property type="entry name" value="Amidase signature (AS) enzymes"/>
    <property type="match status" value="1"/>
</dbReference>
<accession>A0ABS6HGA6</accession>
<evidence type="ECO:0000256" key="3">
    <source>
        <dbReference type="ARBA" id="ARBA00012922"/>
    </source>
</evidence>
<proteinExistence type="inferred from homology"/>
<evidence type="ECO:0000313" key="5">
    <source>
        <dbReference type="EMBL" id="MBU8821712.1"/>
    </source>
</evidence>
<reference evidence="5 6" key="1">
    <citation type="submission" date="2021-05" db="EMBL/GenBank/DDBJ databases">
        <title>Draft Genome Sequences of Clinical Respiratory Isolates of Mycobacterium goodii Recovered in Ireland.</title>
        <authorList>
            <person name="Flanagan P.R."/>
            <person name="Mok S."/>
            <person name="Roycroft E."/>
            <person name="Rogers T.R."/>
            <person name="Fitzgibbon M."/>
        </authorList>
    </citation>
    <scope>NUCLEOTIDE SEQUENCE [LARGE SCALE GENOMIC DNA]</scope>
    <source>
        <strain evidence="5 6">14IE55</strain>
    </source>
</reference>
<dbReference type="InterPro" id="IPR020556">
    <property type="entry name" value="Amidase_CS"/>
</dbReference>
<dbReference type="Pfam" id="PF01425">
    <property type="entry name" value="Amidase"/>
    <property type="match status" value="1"/>
</dbReference>
<evidence type="ECO:0000313" key="6">
    <source>
        <dbReference type="Proteomes" id="UP000696413"/>
    </source>
</evidence>
<sequence>MTEILAEPGRTVVETAALVRSGALTARAVVQEALDRIEECNGILGAFVHVDAEGAVARASAVDELVRAGEDPGPMSGVPLGVKELHPVTGWPFAMGSALYADRVADHTCTLVQRAVAAGAVPIGVTASPEFGRASFTASALHGVTRNPWNLELTPGGSSGGSAAAVAAGMVPLATGTDGAGSLRIPASYCGLVGFKPTYGLVPRGPRHIGAADNDHYGALTRTVRDTARFLDCVSGIDPFDRASLPAPVRFEDNLTADLRGLRVAFMPDLGNAPCDPQVVEVTQTAAEKFVAATGAQLVPAQLTVDPDCGAAYRTLSAPDVHTQLRGAPPGRDIHPTLRGYLDAAGAMNAEMLADAHEARARLVARMAEAFERFDLLLLPATQVPAFAAEGPMPTEIAGQQVDHWGALAVTMPFNLTGQPAVSVPAGTVGGAPVGLQIVGRRHADALVLAAAAAVEQTLS</sequence>